<feature type="compositionally biased region" description="Gly residues" evidence="1">
    <location>
        <begin position="125"/>
        <end position="136"/>
    </location>
</feature>
<dbReference type="EMBL" id="CAJNDS010000114">
    <property type="protein sequence ID" value="CAE6962661.1"/>
    <property type="molecule type" value="Genomic_DNA"/>
</dbReference>
<name>A0A812HVU4_9DINO</name>
<gene>
    <name evidence="2" type="primary">CPK2</name>
    <name evidence="2" type="ORF">SNAT2548_LOCUS2045</name>
</gene>
<keyword evidence="3" id="KW-1185">Reference proteome</keyword>
<dbReference type="Proteomes" id="UP000604046">
    <property type="component" value="Unassembled WGS sequence"/>
</dbReference>
<evidence type="ECO:0000256" key="1">
    <source>
        <dbReference type="SAM" id="MobiDB-lite"/>
    </source>
</evidence>
<sequence length="279" mass="30816">MSRNCRGQTRGEDFCLRPALQLQVKGLVSQAMIEPMHGMEPAGSPEAEEQEEELNFSSPRTPFLGRKVPLQSTYNAFCVDRGSLIATPPPPKRNKRNRSQVPLGALQASSVIKAPPVQLPLDTQGGAGGEPSGHGGLSDEARREILLRNKVMYMETHPARKENVKALLKQGWKVPRKTVMRDDFTTYVHGRSVEKRLGGRSYFPIGEKNWHASRSDAAFEKGVHKWPRQPLHGAINSPLQRCQTAPGSLKSMGTPYGEGPSWLLGKPWRSLDGTLHEVG</sequence>
<reference evidence="2" key="1">
    <citation type="submission" date="2021-02" db="EMBL/GenBank/DDBJ databases">
        <authorList>
            <person name="Dougan E. K."/>
            <person name="Rhodes N."/>
            <person name="Thang M."/>
            <person name="Chan C."/>
        </authorList>
    </citation>
    <scope>NUCLEOTIDE SEQUENCE</scope>
</reference>
<organism evidence="2 3">
    <name type="scientific">Symbiodinium natans</name>
    <dbReference type="NCBI Taxonomy" id="878477"/>
    <lineage>
        <taxon>Eukaryota</taxon>
        <taxon>Sar</taxon>
        <taxon>Alveolata</taxon>
        <taxon>Dinophyceae</taxon>
        <taxon>Suessiales</taxon>
        <taxon>Symbiodiniaceae</taxon>
        <taxon>Symbiodinium</taxon>
    </lineage>
</organism>
<protein>
    <submittedName>
        <fullName evidence="2">CPK2 protein</fullName>
    </submittedName>
</protein>
<feature type="region of interest" description="Disordered" evidence="1">
    <location>
        <begin position="37"/>
        <end position="62"/>
    </location>
</feature>
<evidence type="ECO:0000313" key="3">
    <source>
        <dbReference type="Proteomes" id="UP000604046"/>
    </source>
</evidence>
<dbReference type="OrthoDB" id="444939at2759"/>
<feature type="region of interest" description="Disordered" evidence="1">
    <location>
        <begin position="118"/>
        <end position="139"/>
    </location>
</feature>
<accession>A0A812HVU4</accession>
<dbReference type="AlphaFoldDB" id="A0A812HVU4"/>
<evidence type="ECO:0000313" key="2">
    <source>
        <dbReference type="EMBL" id="CAE6962661.1"/>
    </source>
</evidence>
<proteinExistence type="predicted"/>
<comment type="caution">
    <text evidence="2">The sequence shown here is derived from an EMBL/GenBank/DDBJ whole genome shotgun (WGS) entry which is preliminary data.</text>
</comment>